<keyword evidence="3" id="KW-1185">Reference proteome</keyword>
<organism evidence="2 3">
    <name type="scientific">Paraglomus occultum</name>
    <dbReference type="NCBI Taxonomy" id="144539"/>
    <lineage>
        <taxon>Eukaryota</taxon>
        <taxon>Fungi</taxon>
        <taxon>Fungi incertae sedis</taxon>
        <taxon>Mucoromycota</taxon>
        <taxon>Glomeromycotina</taxon>
        <taxon>Glomeromycetes</taxon>
        <taxon>Paraglomerales</taxon>
        <taxon>Paraglomeraceae</taxon>
        <taxon>Paraglomus</taxon>
    </lineage>
</organism>
<name>A0A9N9D092_9GLOM</name>
<feature type="non-terminal residue" evidence="2">
    <location>
        <position position="122"/>
    </location>
</feature>
<evidence type="ECO:0000313" key="3">
    <source>
        <dbReference type="Proteomes" id="UP000789572"/>
    </source>
</evidence>
<reference evidence="2" key="1">
    <citation type="submission" date="2021-06" db="EMBL/GenBank/DDBJ databases">
        <authorList>
            <person name="Kallberg Y."/>
            <person name="Tangrot J."/>
            <person name="Rosling A."/>
        </authorList>
    </citation>
    <scope>NUCLEOTIDE SEQUENCE</scope>
    <source>
        <strain evidence="2">IA702</strain>
    </source>
</reference>
<gene>
    <name evidence="2" type="ORF">POCULU_LOCUS8305</name>
</gene>
<proteinExistence type="predicted"/>
<dbReference type="AlphaFoldDB" id="A0A9N9D092"/>
<comment type="caution">
    <text evidence="2">The sequence shown here is derived from an EMBL/GenBank/DDBJ whole genome shotgun (WGS) entry which is preliminary data.</text>
</comment>
<evidence type="ECO:0000256" key="1">
    <source>
        <dbReference type="SAM" id="MobiDB-lite"/>
    </source>
</evidence>
<accession>A0A9N9D092</accession>
<evidence type="ECO:0000313" key="2">
    <source>
        <dbReference type="EMBL" id="CAG8618565.1"/>
    </source>
</evidence>
<feature type="compositionally biased region" description="Acidic residues" evidence="1">
    <location>
        <begin position="37"/>
        <end position="52"/>
    </location>
</feature>
<feature type="region of interest" description="Disordered" evidence="1">
    <location>
        <begin position="32"/>
        <end position="68"/>
    </location>
</feature>
<protein>
    <submittedName>
        <fullName evidence="2">6061_t:CDS:1</fullName>
    </submittedName>
</protein>
<dbReference type="EMBL" id="CAJVPJ010002325">
    <property type="protein sequence ID" value="CAG8618565.1"/>
    <property type="molecule type" value="Genomic_DNA"/>
</dbReference>
<dbReference type="Proteomes" id="UP000789572">
    <property type="component" value="Unassembled WGS sequence"/>
</dbReference>
<sequence>QAYESEPADNTIVEQKDYLCVGMHFLRESIHMQTCGNEEEETDYDGNEETEDRDWHEGTPQPSERIPRPIDGIMTVRSYIEIDSGLETKMLDEEEIIAAVHEAPSDMTRKKTRVHQYQIKLL</sequence>